<evidence type="ECO:0000313" key="1">
    <source>
        <dbReference type="EMBL" id="TYS55775.1"/>
    </source>
</evidence>
<dbReference type="EMBL" id="VTES01000015">
    <property type="protein sequence ID" value="TYS55775.1"/>
    <property type="molecule type" value="Genomic_DNA"/>
</dbReference>
<gene>
    <name evidence="1" type="ORF">FZD47_25450</name>
</gene>
<organism evidence="1 2">
    <name type="scientific">Bacillus infantis</name>
    <dbReference type="NCBI Taxonomy" id="324767"/>
    <lineage>
        <taxon>Bacteria</taxon>
        <taxon>Bacillati</taxon>
        <taxon>Bacillota</taxon>
        <taxon>Bacilli</taxon>
        <taxon>Bacillales</taxon>
        <taxon>Bacillaceae</taxon>
        <taxon>Bacillus</taxon>
    </lineage>
</organism>
<protein>
    <submittedName>
        <fullName evidence="1">Uncharacterized protein</fullName>
    </submittedName>
</protein>
<name>A0A5D4RWL1_9BACI</name>
<dbReference type="AlphaFoldDB" id="A0A5D4RWL1"/>
<comment type="caution">
    <text evidence="1">The sequence shown here is derived from an EMBL/GenBank/DDBJ whole genome shotgun (WGS) entry which is preliminary data.</text>
</comment>
<reference evidence="1 2" key="1">
    <citation type="submission" date="2019-08" db="EMBL/GenBank/DDBJ databases">
        <title>Bacillus genomes from the desert of Cuatro Cienegas, Coahuila.</title>
        <authorList>
            <person name="Olmedo-Alvarez G."/>
        </authorList>
    </citation>
    <scope>NUCLEOTIDE SEQUENCE [LARGE SCALE GENOMIC DNA]</scope>
    <source>
        <strain evidence="1 2">CH37_1T</strain>
    </source>
</reference>
<evidence type="ECO:0000313" key="2">
    <source>
        <dbReference type="Proteomes" id="UP000323732"/>
    </source>
</evidence>
<proteinExistence type="predicted"/>
<dbReference type="RefSeq" id="WP_148951139.1">
    <property type="nucleotide sequence ID" value="NZ_VTES01000015.1"/>
</dbReference>
<accession>A0A5D4RWL1</accession>
<sequence>MEFFEVRAPYYALLKAEDFETAKAIYVKHVAEDDGTLSEEMHEVGKDYALAKFAQAPGENKKLIPIHEILNDFYCAEHEVLIIDGSLL</sequence>
<dbReference type="Proteomes" id="UP000323732">
    <property type="component" value="Unassembled WGS sequence"/>
</dbReference>